<protein>
    <recommendedName>
        <fullName evidence="3">Signal peptidase I</fullName>
        <ecNumber evidence="3">3.4.21.89</ecNumber>
    </recommendedName>
</protein>
<dbReference type="InterPro" id="IPR000223">
    <property type="entry name" value="Pept_S26A_signal_pept_1"/>
</dbReference>
<evidence type="ECO:0000313" key="5">
    <source>
        <dbReference type="EMBL" id="GAA2457915.1"/>
    </source>
</evidence>
<keyword evidence="6" id="KW-1185">Reference proteome</keyword>
<comment type="catalytic activity">
    <reaction evidence="3">
        <text>Cleavage of hydrophobic, N-terminal signal or leader sequences from secreted and periplasmic proteins.</text>
        <dbReference type="EC" id="3.4.21.89"/>
    </reaction>
</comment>
<dbReference type="InterPro" id="IPR036286">
    <property type="entry name" value="LexA/Signal_pep-like_sf"/>
</dbReference>
<keyword evidence="3" id="KW-0378">Hydrolase</keyword>
<sequence>MSRAGRTGGARGRLGRTLSSLAVAVGCVLFLGGFGWAALLYQPYTVPSDSMAPTVDAGDRILAQRIGGDEVRRGDVVVFRDPVWGDLPMIKRVVGVGGDTVRCCDKRGRLVLNGEALDEPYLGQQERASFTAFEAVVPEGRLFLLGDHRNDSIDSRMHLQDAANGSVERGAVVGRVDAVVWPLGEAGMTEPPESFADLPGGISRPGPLRPAALSIAAGAALILVGAAAGRTTTLRGRRARLTHNGGTHG</sequence>
<name>A0ABP5XM42_9ACTN</name>
<reference evidence="6" key="1">
    <citation type="journal article" date="2019" name="Int. J. Syst. Evol. Microbiol.">
        <title>The Global Catalogue of Microorganisms (GCM) 10K type strain sequencing project: providing services to taxonomists for standard genome sequencing and annotation.</title>
        <authorList>
            <consortium name="The Broad Institute Genomics Platform"/>
            <consortium name="The Broad Institute Genome Sequencing Center for Infectious Disease"/>
            <person name="Wu L."/>
            <person name="Ma J."/>
        </authorList>
    </citation>
    <scope>NUCLEOTIDE SEQUENCE [LARGE SCALE GENOMIC DNA]</scope>
    <source>
        <strain evidence="6">JCM 6305</strain>
    </source>
</reference>
<gene>
    <name evidence="5" type="primary">lepB_2</name>
    <name evidence="5" type="ORF">GCM10010405_47640</name>
</gene>
<dbReference type="PRINTS" id="PR00727">
    <property type="entry name" value="LEADERPTASE"/>
</dbReference>
<organism evidence="5 6">
    <name type="scientific">Streptomyces macrosporus</name>
    <dbReference type="NCBI Taxonomy" id="44032"/>
    <lineage>
        <taxon>Bacteria</taxon>
        <taxon>Bacillati</taxon>
        <taxon>Actinomycetota</taxon>
        <taxon>Actinomycetes</taxon>
        <taxon>Kitasatosporales</taxon>
        <taxon>Streptomycetaceae</taxon>
        <taxon>Streptomyces</taxon>
    </lineage>
</organism>
<keyword evidence="3" id="KW-0645">Protease</keyword>
<keyword evidence="3" id="KW-0812">Transmembrane</keyword>
<feature type="domain" description="Peptidase S26" evidence="4">
    <location>
        <begin position="25"/>
        <end position="181"/>
    </location>
</feature>
<dbReference type="Pfam" id="PF10502">
    <property type="entry name" value="Peptidase_S26"/>
    <property type="match status" value="1"/>
</dbReference>
<dbReference type="RefSeq" id="WP_344326973.1">
    <property type="nucleotide sequence ID" value="NZ_BAAASZ010000032.1"/>
</dbReference>
<keyword evidence="3" id="KW-0472">Membrane</keyword>
<dbReference type="PANTHER" id="PTHR43390:SF1">
    <property type="entry name" value="CHLOROPLAST PROCESSING PEPTIDASE"/>
    <property type="match status" value="1"/>
</dbReference>
<feature type="transmembrane region" description="Helical" evidence="3">
    <location>
        <begin position="211"/>
        <end position="229"/>
    </location>
</feature>
<comment type="caution">
    <text evidence="3">Lacks conserved residue(s) required for the propagation of feature annotation.</text>
</comment>
<dbReference type="PROSITE" id="PS51257">
    <property type="entry name" value="PROKAR_LIPOPROTEIN"/>
    <property type="match status" value="1"/>
</dbReference>
<proteinExistence type="inferred from homology"/>
<accession>A0ABP5XM42</accession>
<dbReference type="Gene3D" id="2.10.109.10">
    <property type="entry name" value="Umud Fragment, subunit A"/>
    <property type="match status" value="1"/>
</dbReference>
<dbReference type="SUPFAM" id="SSF51306">
    <property type="entry name" value="LexA/Signal peptidase"/>
    <property type="match status" value="1"/>
</dbReference>
<dbReference type="CDD" id="cd06530">
    <property type="entry name" value="S26_SPase_I"/>
    <property type="match status" value="1"/>
</dbReference>
<evidence type="ECO:0000259" key="4">
    <source>
        <dbReference type="Pfam" id="PF10502"/>
    </source>
</evidence>
<dbReference type="NCBIfam" id="TIGR02227">
    <property type="entry name" value="sigpep_I_bact"/>
    <property type="match status" value="1"/>
</dbReference>
<dbReference type="Proteomes" id="UP001501638">
    <property type="component" value="Unassembled WGS sequence"/>
</dbReference>
<feature type="transmembrane region" description="Helical" evidence="3">
    <location>
        <begin position="21"/>
        <end position="41"/>
    </location>
</feature>
<comment type="similarity">
    <text evidence="2 3">Belongs to the peptidase S26 family.</text>
</comment>
<evidence type="ECO:0000256" key="3">
    <source>
        <dbReference type="RuleBase" id="RU362042"/>
    </source>
</evidence>
<dbReference type="EMBL" id="BAAASZ010000032">
    <property type="protein sequence ID" value="GAA2457915.1"/>
    <property type="molecule type" value="Genomic_DNA"/>
</dbReference>
<evidence type="ECO:0000256" key="1">
    <source>
        <dbReference type="ARBA" id="ARBA00004401"/>
    </source>
</evidence>
<keyword evidence="3" id="KW-1133">Transmembrane helix</keyword>
<evidence type="ECO:0000313" key="6">
    <source>
        <dbReference type="Proteomes" id="UP001501638"/>
    </source>
</evidence>
<dbReference type="PANTHER" id="PTHR43390">
    <property type="entry name" value="SIGNAL PEPTIDASE I"/>
    <property type="match status" value="1"/>
</dbReference>
<dbReference type="EC" id="3.4.21.89" evidence="3"/>
<dbReference type="InterPro" id="IPR019533">
    <property type="entry name" value="Peptidase_S26"/>
</dbReference>
<comment type="subcellular location">
    <subcellularLocation>
        <location evidence="1">Cell membrane</location>
        <topology evidence="1">Single-pass type II membrane protein</topology>
    </subcellularLocation>
    <subcellularLocation>
        <location evidence="3">Membrane</location>
        <topology evidence="3">Single-pass type II membrane protein</topology>
    </subcellularLocation>
</comment>
<evidence type="ECO:0000256" key="2">
    <source>
        <dbReference type="ARBA" id="ARBA00009370"/>
    </source>
</evidence>
<comment type="caution">
    <text evidence="5">The sequence shown here is derived from an EMBL/GenBank/DDBJ whole genome shotgun (WGS) entry which is preliminary data.</text>
</comment>